<dbReference type="PANTHER" id="PTHR10584:SF166">
    <property type="entry name" value="RIBOKINASE"/>
    <property type="match status" value="1"/>
</dbReference>
<keyword evidence="9" id="KW-0963">Cytoplasm</keyword>
<dbReference type="PRINTS" id="PR00990">
    <property type="entry name" value="RIBOKINASE"/>
</dbReference>
<feature type="binding site" evidence="9">
    <location>
        <position position="251"/>
    </location>
    <ligand>
        <name>K(+)</name>
        <dbReference type="ChEBI" id="CHEBI:29103"/>
    </ligand>
</feature>
<dbReference type="GO" id="GO:0046872">
    <property type="term" value="F:metal ion binding"/>
    <property type="evidence" value="ECO:0007669"/>
    <property type="project" value="UniProtKB-KW"/>
</dbReference>
<comment type="catalytic activity">
    <reaction evidence="9">
        <text>D-ribose + ATP = D-ribose 5-phosphate + ADP + H(+)</text>
        <dbReference type="Rhea" id="RHEA:13697"/>
        <dbReference type="ChEBI" id="CHEBI:15378"/>
        <dbReference type="ChEBI" id="CHEBI:30616"/>
        <dbReference type="ChEBI" id="CHEBI:47013"/>
        <dbReference type="ChEBI" id="CHEBI:78346"/>
        <dbReference type="ChEBI" id="CHEBI:456216"/>
        <dbReference type="EC" id="2.7.1.15"/>
    </reaction>
</comment>
<evidence type="ECO:0000259" key="10">
    <source>
        <dbReference type="Pfam" id="PF00294"/>
    </source>
</evidence>
<reference evidence="11 12" key="1">
    <citation type="submission" date="2019-09" db="EMBL/GenBank/DDBJ databases">
        <title>Genome sequence of Rhodovastum atsumiense, a diverse member of the Acetobacteraceae family of non-sulfur purple photosynthetic bacteria.</title>
        <authorList>
            <person name="Meyer T."/>
            <person name="Kyndt J."/>
        </authorList>
    </citation>
    <scope>NUCLEOTIDE SEQUENCE [LARGE SCALE GENOMIC DNA]</scope>
    <source>
        <strain evidence="11 12">DSM 21279</strain>
    </source>
</reference>
<comment type="subunit">
    <text evidence="9">Homodimer.</text>
</comment>
<evidence type="ECO:0000256" key="9">
    <source>
        <dbReference type="HAMAP-Rule" id="MF_01987"/>
    </source>
</evidence>
<keyword evidence="7 9" id="KW-0630">Potassium</keyword>
<dbReference type="Gene3D" id="3.40.1190.20">
    <property type="match status" value="1"/>
</dbReference>
<evidence type="ECO:0000256" key="5">
    <source>
        <dbReference type="ARBA" id="ARBA00022840"/>
    </source>
</evidence>
<feature type="binding site" evidence="9">
    <location>
        <position position="290"/>
    </location>
    <ligand>
        <name>K(+)</name>
        <dbReference type="ChEBI" id="CHEBI:29103"/>
    </ligand>
</feature>
<keyword evidence="8 9" id="KW-0119">Carbohydrate metabolism</keyword>
<dbReference type="InterPro" id="IPR029056">
    <property type="entry name" value="Ribokinase-like"/>
</dbReference>
<organism evidence="11 12">
    <name type="scientific">Rhodovastum atsumiense</name>
    <dbReference type="NCBI Taxonomy" id="504468"/>
    <lineage>
        <taxon>Bacteria</taxon>
        <taxon>Pseudomonadati</taxon>
        <taxon>Pseudomonadota</taxon>
        <taxon>Alphaproteobacteria</taxon>
        <taxon>Acetobacterales</taxon>
        <taxon>Acetobacteraceae</taxon>
        <taxon>Rhodovastum</taxon>
    </lineage>
</organism>
<dbReference type="PANTHER" id="PTHR10584">
    <property type="entry name" value="SUGAR KINASE"/>
    <property type="match status" value="1"/>
</dbReference>
<dbReference type="SUPFAM" id="SSF53613">
    <property type="entry name" value="Ribokinase-like"/>
    <property type="match status" value="1"/>
</dbReference>
<dbReference type="GO" id="GO:0005829">
    <property type="term" value="C:cytosol"/>
    <property type="evidence" value="ECO:0007669"/>
    <property type="project" value="TreeGrafter"/>
</dbReference>
<feature type="binding site" evidence="9">
    <location>
        <position position="249"/>
    </location>
    <ligand>
        <name>K(+)</name>
        <dbReference type="ChEBI" id="CHEBI:29103"/>
    </ligand>
</feature>
<feature type="binding site" evidence="9">
    <location>
        <begin position="37"/>
        <end position="41"/>
    </location>
    <ligand>
        <name>substrate</name>
    </ligand>
</feature>
<evidence type="ECO:0000256" key="3">
    <source>
        <dbReference type="ARBA" id="ARBA00022741"/>
    </source>
</evidence>
<dbReference type="GO" id="GO:0004747">
    <property type="term" value="F:ribokinase activity"/>
    <property type="evidence" value="ECO:0007669"/>
    <property type="project" value="UniProtKB-UniRule"/>
</dbReference>
<keyword evidence="4 9" id="KW-0418">Kinase</keyword>
<evidence type="ECO:0000256" key="1">
    <source>
        <dbReference type="ARBA" id="ARBA00022679"/>
    </source>
</evidence>
<comment type="caution">
    <text evidence="9">Lacks conserved residue(s) required for the propagation of feature annotation.</text>
</comment>
<dbReference type="UniPathway" id="UPA00916">
    <property type="reaction ID" value="UER00889"/>
</dbReference>
<comment type="similarity">
    <text evidence="9">Belongs to the carbohydrate kinase PfkB family. Ribokinase subfamily.</text>
</comment>
<dbReference type="AlphaFoldDB" id="A0A5M6IMG4"/>
<comment type="function">
    <text evidence="9">Catalyzes the phosphorylation of ribose at O-5 in a reaction requiring ATP and magnesium. The resulting D-ribose-5-phosphate can then be used either for sythesis of nucleotides, histidine, and tryptophan, or as a component of the pentose phosphate pathway.</text>
</comment>
<comment type="pathway">
    <text evidence="9">Carbohydrate metabolism; D-ribose degradation; D-ribose 5-phosphate from beta-D-ribopyranose: step 2/2.</text>
</comment>
<feature type="binding site" evidence="9">
    <location>
        <position position="285"/>
    </location>
    <ligand>
        <name>K(+)</name>
        <dbReference type="ChEBI" id="CHEBI:29103"/>
    </ligand>
</feature>
<evidence type="ECO:0000313" key="12">
    <source>
        <dbReference type="Proteomes" id="UP000325255"/>
    </source>
</evidence>
<feature type="binding site" evidence="9">
    <location>
        <begin position="9"/>
        <end position="11"/>
    </location>
    <ligand>
        <name>substrate</name>
    </ligand>
</feature>
<keyword evidence="3 9" id="KW-0547">Nucleotide-binding</keyword>
<gene>
    <name evidence="9" type="primary">rbsK</name>
    <name evidence="11" type="ORF">F1189_24090</name>
</gene>
<feature type="binding site" evidence="9">
    <location>
        <begin position="222"/>
        <end position="227"/>
    </location>
    <ligand>
        <name>ATP</name>
        <dbReference type="ChEBI" id="CHEBI:30616"/>
    </ligand>
</feature>
<feature type="domain" description="Carbohydrate kinase PfkB" evidence="10">
    <location>
        <begin position="2"/>
        <end position="296"/>
    </location>
</feature>
<dbReference type="HAMAP" id="MF_01987">
    <property type="entry name" value="Ribokinase"/>
    <property type="match status" value="1"/>
</dbReference>
<comment type="caution">
    <text evidence="11">The sequence shown here is derived from an EMBL/GenBank/DDBJ whole genome shotgun (WGS) entry which is preliminary data.</text>
</comment>
<comment type="activity regulation">
    <text evidence="9">Activated by a monovalent cation that binds near, but not in, the active site. The most likely occupant of the site in vivo is potassium. Ion binding induces a conformational change that may alter substrate affinity.</text>
</comment>
<evidence type="ECO:0000256" key="2">
    <source>
        <dbReference type="ARBA" id="ARBA00022723"/>
    </source>
</evidence>
<feature type="binding site" evidence="9">
    <location>
        <begin position="254"/>
        <end position="255"/>
    </location>
    <ligand>
        <name>ATP</name>
        <dbReference type="ChEBI" id="CHEBI:30616"/>
    </ligand>
</feature>
<sequence>MILVFGSINMDLVARVAAIPHAGETALAPGYATLCGGKGANQAVAAARVATPGRVAMAGRVGADGLGRVARDNLQANGVDVSLVAVGVEPTGCAFITVDAQGENAITVASGANGAATAALVPDAAITADTVLVLQMEVPTTEALALARRVRDAGGRVVWNLAPVPPDLTTSLLREVLAVSDVFIANEHEAVAAASIIGGPSTGWSACGGFLARFGSTVCIITAGAKGAVAFTPEGELVQAAAPAIHPVDTTGAGDTFVGILTVGLDEGRSLPESLERACRGAALACLAPGAQGGMPRRADLEVPAFI</sequence>
<keyword evidence="6 9" id="KW-0460">Magnesium</keyword>
<accession>A0A5M6IMG4</accession>
<dbReference type="Pfam" id="PF00294">
    <property type="entry name" value="PfkB"/>
    <property type="match status" value="1"/>
</dbReference>
<protein>
    <recommendedName>
        <fullName evidence="9">Ribokinase</fullName>
        <shortName evidence="9">RK</shortName>
        <ecNumber evidence="9">2.7.1.15</ecNumber>
    </recommendedName>
</protein>
<evidence type="ECO:0000256" key="7">
    <source>
        <dbReference type="ARBA" id="ARBA00022958"/>
    </source>
</evidence>
<dbReference type="GO" id="GO:0019303">
    <property type="term" value="P:D-ribose catabolic process"/>
    <property type="evidence" value="ECO:0007669"/>
    <property type="project" value="UniProtKB-UniRule"/>
</dbReference>
<evidence type="ECO:0000256" key="6">
    <source>
        <dbReference type="ARBA" id="ARBA00022842"/>
    </source>
</evidence>
<dbReference type="GO" id="GO:0005524">
    <property type="term" value="F:ATP binding"/>
    <property type="evidence" value="ECO:0007669"/>
    <property type="project" value="UniProtKB-UniRule"/>
</dbReference>
<dbReference type="OrthoDB" id="9792663at2"/>
<evidence type="ECO:0000313" key="11">
    <source>
        <dbReference type="EMBL" id="KAA5609450.1"/>
    </source>
</evidence>
<evidence type="ECO:0000256" key="4">
    <source>
        <dbReference type="ARBA" id="ARBA00022777"/>
    </source>
</evidence>
<keyword evidence="2 9" id="KW-0479">Metal-binding</keyword>
<keyword evidence="1 9" id="KW-0808">Transferase</keyword>
<dbReference type="InterPro" id="IPR011611">
    <property type="entry name" value="PfkB_dom"/>
</dbReference>
<name>A0A5M6IMG4_9PROT</name>
<feature type="binding site" evidence="9">
    <location>
        <position position="288"/>
    </location>
    <ligand>
        <name>K(+)</name>
        <dbReference type="ChEBI" id="CHEBI:29103"/>
    </ligand>
</feature>
<dbReference type="InterPro" id="IPR011877">
    <property type="entry name" value="Ribokinase"/>
</dbReference>
<dbReference type="EMBL" id="VWPK01000050">
    <property type="protein sequence ID" value="KAA5609450.1"/>
    <property type="molecule type" value="Genomic_DNA"/>
</dbReference>
<feature type="binding site" evidence="9">
    <location>
        <position position="255"/>
    </location>
    <ligand>
        <name>substrate</name>
    </ligand>
</feature>
<evidence type="ECO:0000256" key="8">
    <source>
        <dbReference type="ARBA" id="ARBA00023277"/>
    </source>
</evidence>
<feature type="binding site" evidence="9">
    <location>
        <position position="137"/>
    </location>
    <ligand>
        <name>substrate</name>
    </ligand>
</feature>
<dbReference type="RefSeq" id="WP_150043630.1">
    <property type="nucleotide sequence ID" value="NZ_OW485601.1"/>
</dbReference>
<feature type="active site" description="Proton acceptor" evidence="9">
    <location>
        <position position="255"/>
    </location>
</feature>
<comment type="subcellular location">
    <subcellularLocation>
        <location evidence="9">Cytoplasm</location>
    </subcellularLocation>
</comment>
<dbReference type="InterPro" id="IPR002139">
    <property type="entry name" value="Ribo/fructo_kinase"/>
</dbReference>
<dbReference type="EC" id="2.7.1.15" evidence="9"/>
<keyword evidence="12" id="KW-1185">Reference proteome</keyword>
<dbReference type="CDD" id="cd01174">
    <property type="entry name" value="ribokinase"/>
    <property type="match status" value="1"/>
</dbReference>
<keyword evidence="5 9" id="KW-0067">ATP-binding</keyword>
<proteinExistence type="inferred from homology"/>
<feature type="binding site" evidence="9">
    <location>
        <position position="186"/>
    </location>
    <ligand>
        <name>ATP</name>
        <dbReference type="ChEBI" id="CHEBI:30616"/>
    </ligand>
</feature>
<dbReference type="Proteomes" id="UP000325255">
    <property type="component" value="Unassembled WGS sequence"/>
</dbReference>
<comment type="cofactor">
    <cofactor evidence="9">
        <name>Mg(2+)</name>
        <dbReference type="ChEBI" id="CHEBI:18420"/>
    </cofactor>
    <text evidence="9">Requires a divalent cation, most likely magnesium in vivo, as an electrophilic catalyst to aid phosphoryl group transfer. It is the chelate of the metal and the nucleotide that is the actual substrate.</text>
</comment>